<dbReference type="GO" id="GO:0000139">
    <property type="term" value="C:Golgi membrane"/>
    <property type="evidence" value="ECO:0007669"/>
    <property type="project" value="TreeGrafter"/>
</dbReference>
<accession>A0A6L2PSL9</accession>
<dbReference type="EMBL" id="BLKM01005782">
    <property type="protein sequence ID" value="GFG35476.1"/>
    <property type="molecule type" value="Genomic_DNA"/>
</dbReference>
<sequence>MFAKLYFTDAVKQALPSPIRMQGDGMENEAEVKNEAVHVKREKNSLGNQLIYRPPDFKHFTPTPPVITGKIVNLVPKNVTQSKKDKILLGNLKGKEPKFVPYEPYKAAVKPIIPYEKKEKPGERKLSQKSLDLKLVVTNVASIQDGTTKHEDSSKQTADEGQIDVVLQERKAMEDEIKTLKEENGQLESQLKFQAQVNGELKNLLVAAMGEDLETRVHLLTEDKLQLARALLNSAQRLSTHQEQTEWLAGQCEVWRSKFLASSLMVEELARWKAALSQKATDLQEALKRVLEERGKVRESLLNTYRNMSVLRESFDHTYSISHKPDLASTNILDLAAGTARLSECLRHTLLGGSNAHARAEPDFTGLSMSTCAEKAAENLLSNPMPLLLSDAACSAVVGAAVAVGGQMLLRSPLPACCGHCSGEIKLI</sequence>
<dbReference type="GO" id="GO:0007030">
    <property type="term" value="P:Golgi organization"/>
    <property type="evidence" value="ECO:0007669"/>
    <property type="project" value="InterPro"/>
</dbReference>
<comment type="caution">
    <text evidence="2">The sequence shown here is derived from an EMBL/GenBank/DDBJ whole genome shotgun (WGS) entry which is preliminary data.</text>
</comment>
<dbReference type="GO" id="GO:0043001">
    <property type="term" value="P:Golgi to plasma membrane protein transport"/>
    <property type="evidence" value="ECO:0007669"/>
    <property type="project" value="InterPro"/>
</dbReference>
<dbReference type="AlphaFoldDB" id="A0A6L2PSL9"/>
<keyword evidence="3" id="KW-1185">Reference proteome</keyword>
<dbReference type="OrthoDB" id="5959043at2759"/>
<evidence type="ECO:0000256" key="1">
    <source>
        <dbReference type="SAM" id="Coils"/>
    </source>
</evidence>
<name>A0A6L2PSL9_COPFO</name>
<evidence type="ECO:0008006" key="4">
    <source>
        <dbReference type="Google" id="ProtNLM"/>
    </source>
</evidence>
<gene>
    <name evidence="2" type="ORF">Cfor_00119</name>
</gene>
<protein>
    <recommendedName>
        <fullName evidence="4">Golgin-45</fullName>
    </recommendedName>
</protein>
<dbReference type="FunCoup" id="A0A6L2PSL9">
    <property type="interactions" value="235"/>
</dbReference>
<dbReference type="Proteomes" id="UP000502823">
    <property type="component" value="Unassembled WGS sequence"/>
</dbReference>
<evidence type="ECO:0000313" key="3">
    <source>
        <dbReference type="Proteomes" id="UP000502823"/>
    </source>
</evidence>
<reference evidence="3" key="1">
    <citation type="submission" date="2020-01" db="EMBL/GenBank/DDBJ databases">
        <title>Draft genome sequence of the Termite Coptotermes fromosanus.</title>
        <authorList>
            <person name="Itakura S."/>
            <person name="Yosikawa Y."/>
            <person name="Umezawa K."/>
        </authorList>
    </citation>
    <scope>NUCLEOTIDE SEQUENCE [LARGE SCALE GENOMIC DNA]</scope>
</reference>
<keyword evidence="1" id="KW-0175">Coiled coil</keyword>
<dbReference type="PANTHER" id="PTHR13066:SF2">
    <property type="entry name" value="GOLGIN-45"/>
    <property type="match status" value="1"/>
</dbReference>
<dbReference type="PANTHER" id="PTHR13066">
    <property type="entry name" value="BASIC LEUCINE ZIPPER NUCLEAR FACTOR 1 BLZF1 PROTEIN"/>
    <property type="match status" value="1"/>
</dbReference>
<dbReference type="InParanoid" id="A0A6L2PSL9"/>
<dbReference type="InterPro" id="IPR027095">
    <property type="entry name" value="Golgin-45"/>
</dbReference>
<proteinExistence type="predicted"/>
<organism evidence="2 3">
    <name type="scientific">Coptotermes formosanus</name>
    <name type="common">Formosan subterranean termite</name>
    <dbReference type="NCBI Taxonomy" id="36987"/>
    <lineage>
        <taxon>Eukaryota</taxon>
        <taxon>Metazoa</taxon>
        <taxon>Ecdysozoa</taxon>
        <taxon>Arthropoda</taxon>
        <taxon>Hexapoda</taxon>
        <taxon>Insecta</taxon>
        <taxon>Pterygota</taxon>
        <taxon>Neoptera</taxon>
        <taxon>Polyneoptera</taxon>
        <taxon>Dictyoptera</taxon>
        <taxon>Blattodea</taxon>
        <taxon>Blattoidea</taxon>
        <taxon>Termitoidae</taxon>
        <taxon>Rhinotermitidae</taxon>
        <taxon>Coptotermes</taxon>
    </lineage>
</organism>
<evidence type="ECO:0000313" key="2">
    <source>
        <dbReference type="EMBL" id="GFG35476.1"/>
    </source>
</evidence>
<feature type="coiled-coil region" evidence="1">
    <location>
        <begin position="163"/>
        <end position="197"/>
    </location>
</feature>